<evidence type="ECO:0000256" key="5">
    <source>
        <dbReference type="SAM" id="Phobius"/>
    </source>
</evidence>
<protein>
    <recommendedName>
        <fullName evidence="7">CUB domain-containing protein</fullName>
    </recommendedName>
</protein>
<dbReference type="AlphaFoldDB" id="A0A0B7B527"/>
<dbReference type="CDD" id="cd00041">
    <property type="entry name" value="CUB"/>
    <property type="match status" value="1"/>
</dbReference>
<dbReference type="InterPro" id="IPR035914">
    <property type="entry name" value="Sperma_CUB_dom_sf"/>
</dbReference>
<name>A0A0B7B527_9EUPU</name>
<feature type="signal peptide" evidence="6">
    <location>
        <begin position="1"/>
        <end position="32"/>
    </location>
</feature>
<feature type="chain" id="PRO_5007391517" description="CUB domain-containing protein" evidence="6">
    <location>
        <begin position="33"/>
        <end position="520"/>
    </location>
</feature>
<dbReference type="SUPFAM" id="SSF49854">
    <property type="entry name" value="Spermadhesin, CUB domain"/>
    <property type="match status" value="1"/>
</dbReference>
<evidence type="ECO:0000256" key="1">
    <source>
        <dbReference type="ARBA" id="ARBA00022737"/>
    </source>
</evidence>
<gene>
    <name evidence="8" type="primary">ORF162369</name>
    <name evidence="9" type="synonym">ORF162384</name>
</gene>
<comment type="caution">
    <text evidence="3">Lacks conserved residue(s) required for the propagation of feature annotation.</text>
</comment>
<keyword evidence="1" id="KW-0677">Repeat</keyword>
<evidence type="ECO:0000256" key="4">
    <source>
        <dbReference type="SAM" id="MobiDB-lite"/>
    </source>
</evidence>
<evidence type="ECO:0000313" key="9">
    <source>
        <dbReference type="EMBL" id="CEK87960.1"/>
    </source>
</evidence>
<evidence type="ECO:0000256" key="2">
    <source>
        <dbReference type="ARBA" id="ARBA00023157"/>
    </source>
</evidence>
<keyword evidence="6" id="KW-0732">Signal</keyword>
<organism evidence="8">
    <name type="scientific">Arion vulgaris</name>
    <dbReference type="NCBI Taxonomy" id="1028688"/>
    <lineage>
        <taxon>Eukaryota</taxon>
        <taxon>Metazoa</taxon>
        <taxon>Spiralia</taxon>
        <taxon>Lophotrochozoa</taxon>
        <taxon>Mollusca</taxon>
        <taxon>Gastropoda</taxon>
        <taxon>Heterobranchia</taxon>
        <taxon>Euthyneura</taxon>
        <taxon>Panpulmonata</taxon>
        <taxon>Eupulmonata</taxon>
        <taxon>Stylommatophora</taxon>
        <taxon>Helicina</taxon>
        <taxon>Arionoidea</taxon>
        <taxon>Arionidae</taxon>
        <taxon>Arion</taxon>
    </lineage>
</organism>
<keyword evidence="2" id="KW-1015">Disulfide bond</keyword>
<keyword evidence="5" id="KW-1133">Transmembrane helix</keyword>
<dbReference type="InterPro" id="IPR000859">
    <property type="entry name" value="CUB_dom"/>
</dbReference>
<feature type="transmembrane region" description="Helical" evidence="5">
    <location>
        <begin position="176"/>
        <end position="200"/>
    </location>
</feature>
<feature type="region of interest" description="Disordered" evidence="4">
    <location>
        <begin position="468"/>
        <end position="520"/>
    </location>
</feature>
<sequence>MPTISLGFTCPTDHSLHITFLTLTMLTSSVSGACSRRELLVSTSSTLEYRAVGNLHWLSGTMHEDDVNVYCEVLLRASHEGDGIRLEVTDSNLQPRLFGRDQCLDKVTVYDGSSLYDKVLGDFCGQEVSVFESSGNSVLLVFEANKYIDDDYRGFIMNYSRINRSLHQLEKSQPSFGAGTVALAVISAAVLYCVLFVVLYRRCRYAQRMRHNLSLSGHTACDLRGTTTTLHCQPNQGQGQSIYNGGTTAMPDILTSLNVSSRPGPAHGQQRPGRVRHPAGDTCHYHSQQPQLTLLFSSHHSVLNNDDCSGYGSDRDELYQTVSNEAVGHVHPFLPVVSPDPSGVFYAGNVDEHGILHPPGDQSHLAISAAPSAASVGHPHSYNAGDDNRRSRESSQSYRSLCPSGRNSSQDSSHCGSSGCCSPYRSKTNNSVLICNGSHQLIKNMDTEGQTFTFYGMIDGVNSDAAASSGAVVSGDDGDGSSDSEGSASSVHNEDTSLCGAPPSYEDAAAGKYSQPFPKY</sequence>
<dbReference type="EMBL" id="HACG01041095">
    <property type="protein sequence ID" value="CEK87960.1"/>
    <property type="molecule type" value="Transcribed_RNA"/>
</dbReference>
<evidence type="ECO:0000259" key="7">
    <source>
        <dbReference type="PROSITE" id="PS01180"/>
    </source>
</evidence>
<dbReference type="PANTHER" id="PTHR24251">
    <property type="entry name" value="OVOCHYMASE-RELATED"/>
    <property type="match status" value="1"/>
</dbReference>
<evidence type="ECO:0000256" key="3">
    <source>
        <dbReference type="PROSITE-ProRule" id="PRU00059"/>
    </source>
</evidence>
<dbReference type="PROSITE" id="PS01180">
    <property type="entry name" value="CUB"/>
    <property type="match status" value="1"/>
</dbReference>
<proteinExistence type="predicted"/>
<feature type="region of interest" description="Disordered" evidence="4">
    <location>
        <begin position="370"/>
        <end position="416"/>
    </location>
</feature>
<feature type="domain" description="CUB" evidence="7">
    <location>
        <begin position="34"/>
        <end position="162"/>
    </location>
</feature>
<keyword evidence="5" id="KW-0472">Membrane</keyword>
<evidence type="ECO:0000313" key="8">
    <source>
        <dbReference type="EMBL" id="CEK87957.1"/>
    </source>
</evidence>
<evidence type="ECO:0000256" key="6">
    <source>
        <dbReference type="SAM" id="SignalP"/>
    </source>
</evidence>
<dbReference type="EMBL" id="HACG01041092">
    <property type="protein sequence ID" value="CEK87957.1"/>
    <property type="molecule type" value="Transcribed_RNA"/>
</dbReference>
<reference evidence="8" key="1">
    <citation type="submission" date="2014-12" db="EMBL/GenBank/DDBJ databases">
        <title>Insight into the proteome of Arion vulgaris.</title>
        <authorList>
            <person name="Aradska J."/>
            <person name="Bulat T."/>
            <person name="Smidak R."/>
            <person name="Sarate P."/>
            <person name="Gangsoo J."/>
            <person name="Sialana F."/>
            <person name="Bilban M."/>
            <person name="Lubec G."/>
        </authorList>
    </citation>
    <scope>NUCLEOTIDE SEQUENCE</scope>
    <source>
        <tissue evidence="8">Skin</tissue>
    </source>
</reference>
<accession>A0A0B7B527</accession>
<keyword evidence="5" id="KW-0812">Transmembrane</keyword>
<dbReference type="Gene3D" id="2.60.120.290">
    <property type="entry name" value="Spermadhesin, CUB domain"/>
    <property type="match status" value="1"/>
</dbReference>
<dbReference type="SMART" id="SM00042">
    <property type="entry name" value="CUB"/>
    <property type="match status" value="1"/>
</dbReference>
<dbReference type="Pfam" id="PF00431">
    <property type="entry name" value="CUB"/>
    <property type="match status" value="1"/>
</dbReference>